<evidence type="ECO:0008006" key="3">
    <source>
        <dbReference type="Google" id="ProtNLM"/>
    </source>
</evidence>
<protein>
    <recommendedName>
        <fullName evidence="3">SipW-cognate class signal peptide</fullName>
    </recommendedName>
</protein>
<accession>C0FVL6</accession>
<reference evidence="1 2" key="1">
    <citation type="submission" date="2009-02" db="EMBL/GenBank/DDBJ databases">
        <authorList>
            <person name="Fulton L."/>
            <person name="Clifton S."/>
            <person name="Fulton B."/>
            <person name="Xu J."/>
            <person name="Minx P."/>
            <person name="Pepin K.H."/>
            <person name="Johnson M."/>
            <person name="Bhonagiri V."/>
            <person name="Nash W.E."/>
            <person name="Mardis E.R."/>
            <person name="Wilson R.K."/>
        </authorList>
    </citation>
    <scope>NUCLEOTIDE SEQUENCE [LARGE SCALE GENOMIC DNA]</scope>
    <source>
        <strain evidence="1 2">DSM 16841</strain>
    </source>
</reference>
<comment type="caution">
    <text evidence="1">The sequence shown here is derived from an EMBL/GenBank/DDBJ whole genome shotgun (WGS) entry which is preliminary data.</text>
</comment>
<organism evidence="1 2">
    <name type="scientific">Roseburia inulinivorans DSM 16841</name>
    <dbReference type="NCBI Taxonomy" id="622312"/>
    <lineage>
        <taxon>Bacteria</taxon>
        <taxon>Bacillati</taxon>
        <taxon>Bacillota</taxon>
        <taxon>Clostridia</taxon>
        <taxon>Lachnospirales</taxon>
        <taxon>Lachnospiraceae</taxon>
        <taxon>Roseburia</taxon>
    </lineage>
</organism>
<sequence>MDERRRWRVKKKYMLMGIAAVLILATMVGGTLAALNTKSEKAVANISIKSVGVTVIGDQPVALADGGEKEPVTIVPGETIIMPKAVQNDIPDGYDVYVKVVIYHAWDTKSGGLVSAGEADDIYVHNQDWIIGYEDDEQMVMYYTKPLAPEQTTTNFMDGIHFKESMGNGFADAVYTLEYEVTAVQANNAKDAIAAELGVFPEFDENGTILSVSETR</sequence>
<dbReference type="Proteomes" id="UP000003561">
    <property type="component" value="Unassembled WGS sequence"/>
</dbReference>
<reference evidence="1 2" key="2">
    <citation type="submission" date="2009-03" db="EMBL/GenBank/DDBJ databases">
        <title>Draft genome sequence of Roseburia inulinivorans (DSM 16841).</title>
        <authorList>
            <person name="Sudarsanam P."/>
            <person name="Ley R."/>
            <person name="Guruge J."/>
            <person name="Turnbaugh P.J."/>
            <person name="Mahowald M."/>
            <person name="Liep D."/>
            <person name="Gordon J."/>
        </authorList>
    </citation>
    <scope>NUCLEOTIDE SEQUENCE [LARGE SCALE GENOMIC DNA]</scope>
    <source>
        <strain evidence="1 2">DSM 16841</strain>
    </source>
</reference>
<evidence type="ECO:0000313" key="2">
    <source>
        <dbReference type="Proteomes" id="UP000003561"/>
    </source>
</evidence>
<proteinExistence type="predicted"/>
<evidence type="ECO:0000313" key="1">
    <source>
        <dbReference type="EMBL" id="EEG93404.1"/>
    </source>
</evidence>
<dbReference type="EMBL" id="ACFY01000104">
    <property type="protein sequence ID" value="EEG93404.1"/>
    <property type="molecule type" value="Genomic_DNA"/>
</dbReference>
<dbReference type="eggNOG" id="ENOG5033GK7">
    <property type="taxonomic scope" value="Bacteria"/>
</dbReference>
<gene>
    <name evidence="1" type="ORF">ROSEINA2194_02791</name>
</gene>
<name>C0FVL6_9FIRM</name>
<dbReference type="AlphaFoldDB" id="C0FVL6"/>